<dbReference type="SUPFAM" id="SSF49299">
    <property type="entry name" value="PKD domain"/>
    <property type="match status" value="3"/>
</dbReference>
<dbReference type="InterPro" id="IPR000601">
    <property type="entry name" value="PKD_dom"/>
</dbReference>
<protein>
    <submittedName>
        <fullName evidence="3">PKD domain-containing protein</fullName>
    </submittedName>
</protein>
<feature type="signal peptide" evidence="1">
    <location>
        <begin position="1"/>
        <end position="18"/>
    </location>
</feature>
<organism evidence="3 4">
    <name type="scientific">Larkinella bovis</name>
    <dbReference type="NCBI Taxonomy" id="683041"/>
    <lineage>
        <taxon>Bacteria</taxon>
        <taxon>Pseudomonadati</taxon>
        <taxon>Bacteroidota</taxon>
        <taxon>Cytophagia</taxon>
        <taxon>Cytophagales</taxon>
        <taxon>Spirosomataceae</taxon>
        <taxon>Larkinella</taxon>
    </lineage>
</organism>
<reference evidence="4" key="1">
    <citation type="journal article" date="2019" name="Int. J. Syst. Evol. Microbiol.">
        <title>The Global Catalogue of Microorganisms (GCM) 10K type strain sequencing project: providing services to taxonomists for standard genome sequencing and annotation.</title>
        <authorList>
            <consortium name="The Broad Institute Genomics Platform"/>
            <consortium name="The Broad Institute Genome Sequencing Center for Infectious Disease"/>
            <person name="Wu L."/>
            <person name="Ma J."/>
        </authorList>
    </citation>
    <scope>NUCLEOTIDE SEQUENCE [LARGE SCALE GENOMIC DNA]</scope>
    <source>
        <strain evidence="4">CCUG 55250</strain>
    </source>
</reference>
<dbReference type="EMBL" id="JBHSMA010000001">
    <property type="protein sequence ID" value="MFC5408597.1"/>
    <property type="molecule type" value="Genomic_DNA"/>
</dbReference>
<dbReference type="InterPro" id="IPR013783">
    <property type="entry name" value="Ig-like_fold"/>
</dbReference>
<gene>
    <name evidence="3" type="ORF">ACFPMF_04720</name>
</gene>
<comment type="caution">
    <text evidence="3">The sequence shown here is derived from an EMBL/GenBank/DDBJ whole genome shotgun (WGS) entry which is preliminary data.</text>
</comment>
<dbReference type="InterPro" id="IPR035986">
    <property type="entry name" value="PKD_dom_sf"/>
</dbReference>
<dbReference type="PROSITE" id="PS50093">
    <property type="entry name" value="PKD"/>
    <property type="match status" value="2"/>
</dbReference>
<feature type="chain" id="PRO_5045731708" evidence="1">
    <location>
        <begin position="19"/>
        <end position="450"/>
    </location>
</feature>
<dbReference type="RefSeq" id="WP_379841630.1">
    <property type="nucleotide sequence ID" value="NZ_JBHSMA010000001.1"/>
</dbReference>
<feature type="domain" description="PKD" evidence="2">
    <location>
        <begin position="58"/>
        <end position="107"/>
    </location>
</feature>
<feature type="domain" description="PKD" evidence="2">
    <location>
        <begin position="226"/>
        <end position="276"/>
    </location>
</feature>
<dbReference type="Pfam" id="PF00801">
    <property type="entry name" value="PKD"/>
    <property type="match status" value="2"/>
</dbReference>
<proteinExistence type="predicted"/>
<dbReference type="Proteomes" id="UP001596106">
    <property type="component" value="Unassembled WGS sequence"/>
</dbReference>
<dbReference type="InterPro" id="IPR022409">
    <property type="entry name" value="PKD/Chitinase_dom"/>
</dbReference>
<dbReference type="CDD" id="cd00146">
    <property type="entry name" value="PKD"/>
    <property type="match status" value="3"/>
</dbReference>
<dbReference type="PROSITE" id="PS51257">
    <property type="entry name" value="PROKAR_LIPOPROTEIN"/>
    <property type="match status" value="1"/>
</dbReference>
<dbReference type="Gene3D" id="2.60.40.10">
    <property type="entry name" value="Immunoglobulins"/>
    <property type="match status" value="3"/>
</dbReference>
<dbReference type="SMART" id="SM00089">
    <property type="entry name" value="PKD"/>
    <property type="match status" value="3"/>
</dbReference>
<keyword evidence="1" id="KW-0732">Signal</keyword>
<sequence length="450" mass="48853">MKSLIGFWLLGLASFAGSACYREVSIPVKTDFSVKAVNGNFTPPATLEITNLSTGADTYQWTFQGAAPASSTDKTPVAIKYATSGSYTIKLVASNVDGEQDTKEVTVKIGEKLAPAFQFEVIDNLYPPVTVKMKNLSAGGDRLEWTFEGGSPATSTDANPSVVFATPGTHKISLKLFYGTFAQQKDTTIVVDKALAPAFDYQLSPEDYDEEAPLTLTTQNQTVGGVSYTWSAEGGSLTTPTSKETAITFQKEGTYTIKLDASNSKTNRSVTRTIVVKPNRNLYVLTDVKLGINSAQKDVGCFLSTSQNRVFKSSDVLTAKEGAAIDVVFFGLNPSFTYNRFVSPAEAGSLIFDDIPGAQPVRFVNVIENCETCSPVTDDQFAQVADDSWLKTLTIPEQEETVGFSNKKVPRLILFQTQDGRKGIIQITRFVEAGASSYIICTIKVMKQFR</sequence>
<name>A0ABW0I8Y1_9BACT</name>
<evidence type="ECO:0000256" key="1">
    <source>
        <dbReference type="SAM" id="SignalP"/>
    </source>
</evidence>
<keyword evidence="4" id="KW-1185">Reference proteome</keyword>
<accession>A0ABW0I8Y1</accession>
<evidence type="ECO:0000313" key="3">
    <source>
        <dbReference type="EMBL" id="MFC5408597.1"/>
    </source>
</evidence>
<evidence type="ECO:0000313" key="4">
    <source>
        <dbReference type="Proteomes" id="UP001596106"/>
    </source>
</evidence>
<evidence type="ECO:0000259" key="2">
    <source>
        <dbReference type="PROSITE" id="PS50093"/>
    </source>
</evidence>